<name>A0A377DPI2_ECOLX</name>
<organism evidence="2 3">
    <name type="scientific">Escherichia coli</name>
    <dbReference type="NCBI Taxonomy" id="562"/>
    <lineage>
        <taxon>Bacteria</taxon>
        <taxon>Pseudomonadati</taxon>
        <taxon>Pseudomonadota</taxon>
        <taxon>Gammaproteobacteria</taxon>
        <taxon>Enterobacterales</taxon>
        <taxon>Enterobacteriaceae</taxon>
        <taxon>Escherichia</taxon>
    </lineage>
</organism>
<sequence length="53" mass="6064">MGKSYAVSEYLNNTSWQQIKQWAQQAKGEDPQGYRAEFIRLIELADGVTDISQ</sequence>
<keyword evidence="2" id="KW-0449">Lipoprotein</keyword>
<dbReference type="AlphaFoldDB" id="A0A377DPI2"/>
<reference evidence="2 3" key="1">
    <citation type="submission" date="2018-06" db="EMBL/GenBank/DDBJ databases">
        <authorList>
            <consortium name="Pathogen Informatics"/>
            <person name="Doyle S."/>
        </authorList>
    </citation>
    <scope>NUCLEOTIDE SEQUENCE [LARGE SCALE GENOMIC DNA]</scope>
    <source>
        <strain evidence="2 3">NCTC8500</strain>
    </source>
</reference>
<dbReference type="Pfam" id="PF12034">
    <property type="entry name" value="YfbK_C"/>
    <property type="match status" value="1"/>
</dbReference>
<feature type="domain" description="Uncharacterized protein YfbK C-terminal" evidence="1">
    <location>
        <begin position="4"/>
        <end position="46"/>
    </location>
</feature>
<proteinExistence type="predicted"/>
<dbReference type="InterPro" id="IPR021908">
    <property type="entry name" value="YfbK_C"/>
</dbReference>
<protein>
    <submittedName>
        <fullName evidence="2">Putative lipoprotein</fullName>
    </submittedName>
</protein>
<accession>A0A377DPI2</accession>
<evidence type="ECO:0000313" key="3">
    <source>
        <dbReference type="Proteomes" id="UP000254429"/>
    </source>
</evidence>
<dbReference type="Proteomes" id="UP000254429">
    <property type="component" value="Unassembled WGS sequence"/>
</dbReference>
<evidence type="ECO:0000313" key="2">
    <source>
        <dbReference type="EMBL" id="STM38023.1"/>
    </source>
</evidence>
<evidence type="ECO:0000259" key="1">
    <source>
        <dbReference type="Pfam" id="PF12034"/>
    </source>
</evidence>
<dbReference type="EMBL" id="UGFG01000001">
    <property type="protein sequence ID" value="STM38023.1"/>
    <property type="molecule type" value="Genomic_DNA"/>
</dbReference>
<gene>
    <name evidence="2" type="ORF">NCTC8500_01782</name>
</gene>